<dbReference type="Proteomes" id="UP000595197">
    <property type="component" value="Chromosome"/>
</dbReference>
<evidence type="ECO:0000256" key="2">
    <source>
        <dbReference type="ARBA" id="ARBA00022649"/>
    </source>
</evidence>
<evidence type="ECO:0000256" key="6">
    <source>
        <dbReference type="ARBA" id="ARBA00024207"/>
    </source>
</evidence>
<dbReference type="Gene3D" id="1.20.120.580">
    <property type="entry name" value="bsu32300-like"/>
    <property type="match status" value="1"/>
</dbReference>
<evidence type="ECO:0000256" key="5">
    <source>
        <dbReference type="ARBA" id="ARBA00022801"/>
    </source>
</evidence>
<keyword evidence="1" id="KW-0597">Phosphoprotein</keyword>
<dbReference type="InterPro" id="IPR051813">
    <property type="entry name" value="HepT_RNase_toxin"/>
</dbReference>
<dbReference type="InterPro" id="IPR008201">
    <property type="entry name" value="HepT-like"/>
</dbReference>
<keyword evidence="5" id="KW-0378">Hydrolase</keyword>
<dbReference type="InterPro" id="IPR037038">
    <property type="entry name" value="HepT-like_sf"/>
</dbReference>
<keyword evidence="4" id="KW-0547">Nucleotide-binding</keyword>
<evidence type="ECO:0000256" key="1">
    <source>
        <dbReference type="ARBA" id="ARBA00022553"/>
    </source>
</evidence>
<evidence type="ECO:0000313" key="8">
    <source>
        <dbReference type="Proteomes" id="UP000595197"/>
    </source>
</evidence>
<dbReference type="PANTHER" id="PTHR34139:SF1">
    <property type="entry name" value="RNASE MJ1380-RELATED"/>
    <property type="match status" value="1"/>
</dbReference>
<name>A0ABX7B962_9PROT</name>
<evidence type="ECO:0000256" key="3">
    <source>
        <dbReference type="ARBA" id="ARBA00022722"/>
    </source>
</evidence>
<protein>
    <submittedName>
        <fullName evidence="7">DUF86 domain-containing protein</fullName>
    </submittedName>
</protein>
<gene>
    <name evidence="7" type="ORF">IGS68_02450</name>
</gene>
<dbReference type="PANTHER" id="PTHR34139">
    <property type="entry name" value="UPF0331 PROTEIN MJ0127"/>
    <property type="match status" value="1"/>
</dbReference>
<sequence>MPPEDRIRILHMIEAANTALRFVTGRRREDLDNDEMLLFALLRAVEVVGEAASRVSPETRAAAPAVPWASIVAMRNRLVHAYFDVDRNIVWRTVTEELPPLISLLDSLTENE</sequence>
<proteinExistence type="inferred from homology"/>
<accession>A0ABX7B962</accession>
<keyword evidence="3" id="KW-0540">Nuclease</keyword>
<keyword evidence="2" id="KW-1277">Toxin-antitoxin system</keyword>
<evidence type="ECO:0000313" key="7">
    <source>
        <dbReference type="EMBL" id="QQP90150.1"/>
    </source>
</evidence>
<dbReference type="EMBL" id="CP067420">
    <property type="protein sequence ID" value="QQP90150.1"/>
    <property type="molecule type" value="Genomic_DNA"/>
</dbReference>
<dbReference type="Pfam" id="PF01934">
    <property type="entry name" value="HepT-like"/>
    <property type="match status" value="1"/>
</dbReference>
<organism evidence="7 8">
    <name type="scientific">Skermanella cutis</name>
    <dbReference type="NCBI Taxonomy" id="2775420"/>
    <lineage>
        <taxon>Bacteria</taxon>
        <taxon>Pseudomonadati</taxon>
        <taxon>Pseudomonadota</taxon>
        <taxon>Alphaproteobacteria</taxon>
        <taxon>Rhodospirillales</taxon>
        <taxon>Azospirillaceae</taxon>
        <taxon>Skermanella</taxon>
    </lineage>
</organism>
<reference evidence="7" key="1">
    <citation type="submission" date="2021-02" db="EMBL/GenBank/DDBJ databases">
        <title>Skermanella TT6 skin isolate.</title>
        <authorList>
            <person name="Lee K."/>
            <person name="Ganzorig M."/>
        </authorList>
    </citation>
    <scope>NUCLEOTIDE SEQUENCE</scope>
    <source>
        <strain evidence="7">TT6</strain>
    </source>
</reference>
<evidence type="ECO:0000256" key="4">
    <source>
        <dbReference type="ARBA" id="ARBA00022741"/>
    </source>
</evidence>
<comment type="similarity">
    <text evidence="6">Belongs to the HepT RNase toxin family.</text>
</comment>
<keyword evidence="8" id="KW-1185">Reference proteome</keyword>